<dbReference type="Proteomes" id="UP000887226">
    <property type="component" value="Unassembled WGS sequence"/>
</dbReference>
<dbReference type="AlphaFoldDB" id="A0A9P8CHP8"/>
<accession>A0A9P8CHP8</accession>
<comment type="caution">
    <text evidence="2">The sequence shown here is derived from an EMBL/GenBank/DDBJ whole genome shotgun (WGS) entry which is preliminary data.</text>
</comment>
<keyword evidence="3" id="KW-1185">Reference proteome</keyword>
<keyword evidence="1" id="KW-0472">Membrane</keyword>
<organism evidence="2 3">
    <name type="scientific">Calycina marina</name>
    <dbReference type="NCBI Taxonomy" id="1763456"/>
    <lineage>
        <taxon>Eukaryota</taxon>
        <taxon>Fungi</taxon>
        <taxon>Dikarya</taxon>
        <taxon>Ascomycota</taxon>
        <taxon>Pezizomycotina</taxon>
        <taxon>Leotiomycetes</taxon>
        <taxon>Helotiales</taxon>
        <taxon>Pezizellaceae</taxon>
        <taxon>Calycina</taxon>
    </lineage>
</organism>
<protein>
    <submittedName>
        <fullName evidence="2">Uncharacterized protein</fullName>
    </submittedName>
</protein>
<gene>
    <name evidence="2" type="ORF">BJ878DRAFT_539703</name>
</gene>
<sequence>MNSSSATMLLPIPTLPIGNGGKPLTNTARHKYYIIIIAILATVVLMQLLYLVILCCVCKRLRTNGKKEVEDLPVNRNDGAMGLPQRLEL</sequence>
<reference evidence="2" key="1">
    <citation type="journal article" date="2021" name="IMA Fungus">
        <title>Genomic characterization of three marine fungi, including Emericellopsis atlantica sp. nov. with signatures of a generalist lifestyle and marine biomass degradation.</title>
        <authorList>
            <person name="Hagestad O.C."/>
            <person name="Hou L."/>
            <person name="Andersen J.H."/>
            <person name="Hansen E.H."/>
            <person name="Altermark B."/>
            <person name="Li C."/>
            <person name="Kuhnert E."/>
            <person name="Cox R.J."/>
            <person name="Crous P.W."/>
            <person name="Spatafora J.W."/>
            <person name="Lail K."/>
            <person name="Amirebrahimi M."/>
            <person name="Lipzen A."/>
            <person name="Pangilinan J."/>
            <person name="Andreopoulos W."/>
            <person name="Hayes R.D."/>
            <person name="Ng V."/>
            <person name="Grigoriev I.V."/>
            <person name="Jackson S.A."/>
            <person name="Sutton T.D.S."/>
            <person name="Dobson A.D.W."/>
            <person name="Rama T."/>
        </authorList>
    </citation>
    <scope>NUCLEOTIDE SEQUENCE</scope>
    <source>
        <strain evidence="2">TRa3180A</strain>
    </source>
</reference>
<keyword evidence="1" id="KW-1133">Transmembrane helix</keyword>
<proteinExistence type="predicted"/>
<evidence type="ECO:0000256" key="1">
    <source>
        <dbReference type="SAM" id="Phobius"/>
    </source>
</evidence>
<evidence type="ECO:0000313" key="3">
    <source>
        <dbReference type="Proteomes" id="UP000887226"/>
    </source>
</evidence>
<keyword evidence="1" id="KW-0812">Transmembrane</keyword>
<feature type="transmembrane region" description="Helical" evidence="1">
    <location>
        <begin position="32"/>
        <end position="57"/>
    </location>
</feature>
<evidence type="ECO:0000313" key="2">
    <source>
        <dbReference type="EMBL" id="KAG9247005.1"/>
    </source>
</evidence>
<name>A0A9P8CHP8_9HELO</name>
<dbReference type="EMBL" id="MU253785">
    <property type="protein sequence ID" value="KAG9247005.1"/>
    <property type="molecule type" value="Genomic_DNA"/>
</dbReference>